<organism evidence="1 2">
    <name type="scientific">Phytophthora aleatoria</name>
    <dbReference type="NCBI Taxonomy" id="2496075"/>
    <lineage>
        <taxon>Eukaryota</taxon>
        <taxon>Sar</taxon>
        <taxon>Stramenopiles</taxon>
        <taxon>Oomycota</taxon>
        <taxon>Peronosporomycetes</taxon>
        <taxon>Peronosporales</taxon>
        <taxon>Peronosporaceae</taxon>
        <taxon>Phytophthora</taxon>
    </lineage>
</organism>
<evidence type="ECO:0000313" key="2">
    <source>
        <dbReference type="Proteomes" id="UP000709295"/>
    </source>
</evidence>
<keyword evidence="2" id="KW-1185">Reference proteome</keyword>
<feature type="non-terminal residue" evidence="1">
    <location>
        <position position="1"/>
    </location>
</feature>
<protein>
    <recommendedName>
        <fullName evidence="3">Peptidase S74 domain-containing protein</fullName>
    </recommendedName>
</protein>
<sequence length="464" mass="48424">GNLSLSGASRVLSLTGSNNYIDSVGFRQGGVAYDLSLIPRLSLTTLGTAEASKAIVLNANRSCSNIYGMTFDSAGTGLDIPALSFGGIVFNQNYYLSLTEGSAGVSKALLNNTTSASSSTTGAIKCLGGIYAGANCFFQTAITCTDLYGLVRTPNQFNITGLGTLTSLSTSGNINCGGLLNGYLGYGKLKELAIGSTAATTEYIRVTGNGLDYLDGSYARFMRFVGSNATPVQLVIEASNGTSATASNAVFIGTSSPNDIRFGTNNSSTMALTTTNRLGTLSPSCGLQVTTNVSTTLDASGSGISYFLRNGGLVITLGPISGVAMAIQATGAVVTSAGFYATSDARRKNFFDTLNRDKIMAGLLSATPKLYRFKTQSESVPLMIGYSAQELIKNSMGGVISYIPNESLVIEDPTVDLLATEFNVDYSRMACYVHIGVIQHNDKVVSLTTQLAAANAKIADHETR</sequence>
<evidence type="ECO:0008006" key="3">
    <source>
        <dbReference type="Google" id="ProtNLM"/>
    </source>
</evidence>
<gene>
    <name evidence="1" type="ORF">JG688_00018491</name>
</gene>
<dbReference type="AlphaFoldDB" id="A0A8J5I205"/>
<comment type="caution">
    <text evidence="1">The sequence shown here is derived from an EMBL/GenBank/DDBJ whole genome shotgun (WGS) entry which is preliminary data.</text>
</comment>
<name>A0A8J5I205_9STRA</name>
<proteinExistence type="predicted"/>
<evidence type="ECO:0000313" key="1">
    <source>
        <dbReference type="EMBL" id="KAG6941781.1"/>
    </source>
</evidence>
<dbReference type="EMBL" id="JAENGY010003442">
    <property type="protein sequence ID" value="KAG6941781.1"/>
    <property type="molecule type" value="Genomic_DNA"/>
</dbReference>
<accession>A0A8J5I205</accession>
<reference evidence="1" key="1">
    <citation type="submission" date="2021-01" db="EMBL/GenBank/DDBJ databases">
        <title>Phytophthora aleatoria, a newly-described species from Pinus radiata is distinct from Phytophthora cactorum isolates based on comparative genomics.</title>
        <authorList>
            <person name="Mcdougal R."/>
            <person name="Panda P."/>
            <person name="Williams N."/>
            <person name="Studholme D.J."/>
        </authorList>
    </citation>
    <scope>NUCLEOTIDE SEQUENCE</scope>
    <source>
        <strain evidence="1">NZFS 4037</strain>
    </source>
</reference>
<dbReference type="Proteomes" id="UP000709295">
    <property type="component" value="Unassembled WGS sequence"/>
</dbReference>